<evidence type="ECO:0000256" key="4">
    <source>
        <dbReference type="ARBA" id="ARBA00022490"/>
    </source>
</evidence>
<dbReference type="InterPro" id="IPR020568">
    <property type="entry name" value="Ribosomal_Su5_D2-typ_SF"/>
</dbReference>
<dbReference type="InterPro" id="IPR013750">
    <property type="entry name" value="GHMP_kinase_C_dom"/>
</dbReference>
<keyword evidence="8 13" id="KW-0418">Kinase</keyword>
<keyword evidence="13" id="KW-0752">Steroid biosynthesis</keyword>
<reference evidence="16" key="1">
    <citation type="submission" date="2021-02" db="EMBL/GenBank/DDBJ databases">
        <authorList>
            <person name="Nowell W R."/>
        </authorList>
    </citation>
    <scope>NUCLEOTIDE SEQUENCE</scope>
</reference>
<evidence type="ECO:0000313" key="16">
    <source>
        <dbReference type="EMBL" id="CAF0840251.1"/>
    </source>
</evidence>
<feature type="domain" description="GHMP kinase C-terminal" evidence="15">
    <location>
        <begin position="267"/>
        <end position="336"/>
    </location>
</feature>
<dbReference type="Proteomes" id="UP000681722">
    <property type="component" value="Unassembled WGS sequence"/>
</dbReference>
<dbReference type="Proteomes" id="UP000677228">
    <property type="component" value="Unassembled WGS sequence"/>
</dbReference>
<evidence type="ECO:0000256" key="7">
    <source>
        <dbReference type="ARBA" id="ARBA00022741"/>
    </source>
</evidence>
<dbReference type="Proteomes" id="UP000682733">
    <property type="component" value="Unassembled WGS sequence"/>
</dbReference>
<keyword evidence="11 13" id="KW-0443">Lipid metabolism</keyword>
<evidence type="ECO:0000256" key="3">
    <source>
        <dbReference type="ARBA" id="ARBA00012103"/>
    </source>
</evidence>
<evidence type="ECO:0000256" key="5">
    <source>
        <dbReference type="ARBA" id="ARBA00022516"/>
    </source>
</evidence>
<dbReference type="Pfam" id="PF08544">
    <property type="entry name" value="GHMP_kinases_C"/>
    <property type="match status" value="1"/>
</dbReference>
<keyword evidence="9 13" id="KW-0067">ATP-binding</keyword>
<evidence type="ECO:0000313" key="19">
    <source>
        <dbReference type="EMBL" id="CAF3697001.1"/>
    </source>
</evidence>
<accession>A0A813VB68</accession>
<dbReference type="EMBL" id="CAJOBA010003912">
    <property type="protein sequence ID" value="CAF3697001.1"/>
    <property type="molecule type" value="Genomic_DNA"/>
</dbReference>
<organism evidence="16 20">
    <name type="scientific">Didymodactylos carnosus</name>
    <dbReference type="NCBI Taxonomy" id="1234261"/>
    <lineage>
        <taxon>Eukaryota</taxon>
        <taxon>Metazoa</taxon>
        <taxon>Spiralia</taxon>
        <taxon>Gnathifera</taxon>
        <taxon>Rotifera</taxon>
        <taxon>Eurotatoria</taxon>
        <taxon>Bdelloidea</taxon>
        <taxon>Philodinida</taxon>
        <taxon>Philodinidae</taxon>
        <taxon>Didymodactylos</taxon>
    </lineage>
</organism>
<dbReference type="InterPro" id="IPR006203">
    <property type="entry name" value="GHMP_knse_ATP-bd_CS"/>
</dbReference>
<comment type="pathway">
    <text evidence="12 13">Isoprenoid biosynthesis; isopentenyl diphosphate biosynthesis via mevalonate pathway; isopentenyl diphosphate from (R)-mevalonate: step 1/3.</text>
</comment>
<dbReference type="InterPro" id="IPR006204">
    <property type="entry name" value="GHMP_kinase_N_dom"/>
</dbReference>
<dbReference type="GO" id="GO:0016126">
    <property type="term" value="P:sterol biosynthetic process"/>
    <property type="evidence" value="ECO:0007669"/>
    <property type="project" value="UniProtKB-KW"/>
</dbReference>
<protein>
    <recommendedName>
        <fullName evidence="3 13">Mevalonate kinase</fullName>
        <shortName evidence="13">MK</shortName>
        <ecNumber evidence="3 13">2.7.1.36</ecNumber>
    </recommendedName>
</protein>
<comment type="similarity">
    <text evidence="2 13">Belongs to the GHMP kinase family. Mevalonate kinase subfamily.</text>
</comment>
<keyword evidence="4 13" id="KW-0963">Cytoplasm</keyword>
<comment type="caution">
    <text evidence="16">The sequence shown here is derived from an EMBL/GenBank/DDBJ whole genome shotgun (WGS) entry which is preliminary data.</text>
</comment>
<dbReference type="AlphaFoldDB" id="A0A813VB68"/>
<comment type="subcellular location">
    <subcellularLocation>
        <location evidence="1 13">Cytoplasm</location>
    </subcellularLocation>
</comment>
<keyword evidence="13" id="KW-1207">Sterol metabolism</keyword>
<dbReference type="OrthoDB" id="1652964at2759"/>
<dbReference type="Gene3D" id="3.30.230.10">
    <property type="match status" value="1"/>
</dbReference>
<evidence type="ECO:0000259" key="14">
    <source>
        <dbReference type="Pfam" id="PF00288"/>
    </source>
</evidence>
<dbReference type="SUPFAM" id="SSF55060">
    <property type="entry name" value="GHMP Kinase, C-terminal domain"/>
    <property type="match status" value="1"/>
</dbReference>
<evidence type="ECO:0000259" key="15">
    <source>
        <dbReference type="Pfam" id="PF08544"/>
    </source>
</evidence>
<feature type="domain" description="GHMP kinase N-terminal" evidence="14">
    <location>
        <begin position="97"/>
        <end position="182"/>
    </location>
</feature>
<keyword evidence="13" id="KW-0753">Steroid metabolism</keyword>
<dbReference type="GO" id="GO:0019287">
    <property type="term" value="P:isopentenyl diphosphate biosynthetic process, mevalonate pathway"/>
    <property type="evidence" value="ECO:0007669"/>
    <property type="project" value="UniProtKB-UniPathway"/>
</dbReference>
<comment type="catalytic activity">
    <reaction evidence="13">
        <text>(R)-mevalonate + ATP = (R)-5-phosphomevalonate + ADP + H(+)</text>
        <dbReference type="Rhea" id="RHEA:17065"/>
        <dbReference type="ChEBI" id="CHEBI:15378"/>
        <dbReference type="ChEBI" id="CHEBI:30616"/>
        <dbReference type="ChEBI" id="CHEBI:36464"/>
        <dbReference type="ChEBI" id="CHEBI:58146"/>
        <dbReference type="ChEBI" id="CHEBI:456216"/>
        <dbReference type="EC" id="2.7.1.36"/>
    </reaction>
</comment>
<dbReference type="EMBL" id="CAJOBC010000803">
    <property type="protein sequence ID" value="CAF3627595.1"/>
    <property type="molecule type" value="Genomic_DNA"/>
</dbReference>
<dbReference type="SUPFAM" id="SSF54211">
    <property type="entry name" value="Ribosomal protein S5 domain 2-like"/>
    <property type="match status" value="1"/>
</dbReference>
<dbReference type="PRINTS" id="PR00959">
    <property type="entry name" value="MEVGALKINASE"/>
</dbReference>
<keyword evidence="5 13" id="KW-0444">Lipid biosynthesis</keyword>
<proteinExistence type="inferred from homology"/>
<dbReference type="InterPro" id="IPR036554">
    <property type="entry name" value="GHMP_kinase_C_sf"/>
</dbReference>
<keyword evidence="10" id="KW-0460">Magnesium</keyword>
<evidence type="ECO:0000256" key="1">
    <source>
        <dbReference type="ARBA" id="ARBA00004496"/>
    </source>
</evidence>
<dbReference type="EC" id="2.7.1.36" evidence="3 13"/>
<keyword evidence="13" id="KW-0756">Sterol biosynthesis</keyword>
<dbReference type="EMBL" id="CAJNOQ010000803">
    <property type="protein sequence ID" value="CAF0840251.1"/>
    <property type="molecule type" value="Genomic_DNA"/>
</dbReference>
<dbReference type="Pfam" id="PF00288">
    <property type="entry name" value="GHMP_kinases_N"/>
    <property type="match status" value="1"/>
</dbReference>
<evidence type="ECO:0000256" key="10">
    <source>
        <dbReference type="ARBA" id="ARBA00022842"/>
    </source>
</evidence>
<keyword evidence="6 13" id="KW-0808">Transferase</keyword>
<evidence type="ECO:0000256" key="11">
    <source>
        <dbReference type="ARBA" id="ARBA00023098"/>
    </source>
</evidence>
<dbReference type="EMBL" id="CAJNOK010003911">
    <property type="protein sequence ID" value="CAF0919340.1"/>
    <property type="molecule type" value="Genomic_DNA"/>
</dbReference>
<dbReference type="InterPro" id="IPR006205">
    <property type="entry name" value="Mev_gal_kin"/>
</dbReference>
<keyword evidence="7 13" id="KW-0547">Nucleotide-binding</keyword>
<evidence type="ECO:0000256" key="13">
    <source>
        <dbReference type="RuleBase" id="RU363087"/>
    </source>
</evidence>
<dbReference type="Gene3D" id="3.30.70.890">
    <property type="entry name" value="GHMP kinase, C-terminal domain"/>
    <property type="match status" value="1"/>
</dbReference>
<evidence type="ECO:0000256" key="2">
    <source>
        <dbReference type="ARBA" id="ARBA00006495"/>
    </source>
</evidence>
<dbReference type="Proteomes" id="UP000663829">
    <property type="component" value="Unassembled WGS sequence"/>
</dbReference>
<dbReference type="GO" id="GO:0005524">
    <property type="term" value="F:ATP binding"/>
    <property type="evidence" value="ECO:0007669"/>
    <property type="project" value="UniProtKB-KW"/>
</dbReference>
<name>A0A813VB68_9BILA</name>
<sequence length="369" mass="41427">MTLIFSSPGKLILSGEHAVVYGKSALVTSINLRLYMQIESNNSSTITVNFDDKTKHEIELQSIQRSSPILNQKDFFDTMKQFIFSEQELNAILYVYLRLQLTQGINLIVRSQIPIGAGLGSSAAYSTCLIACFYCLSKHISTDNIETFINSNRNEINELAYEVECLFHGTPSGIDNTISTFGSSIIYKIKPTKTMVKINLNQQNLLIIDTGIPKSTLKMVESVRKFIETKPDEGEMILNDIETCVNEMIQLLEGESPSSLTFYQNMNQLFMRNQQLLTKLGVSNEKINEIVRLLSDQMSIEVKITGAGGGGCLIALLPFNWDDDLIKKIENILHSHIKSIRRVQCSVQGLCYEKSIQNLLAADIISLYK</sequence>
<dbReference type="UniPathway" id="UPA00057">
    <property type="reaction ID" value="UER00098"/>
</dbReference>
<dbReference type="InterPro" id="IPR014721">
    <property type="entry name" value="Ribsml_uS5_D2-typ_fold_subgr"/>
</dbReference>
<evidence type="ECO:0000256" key="6">
    <source>
        <dbReference type="ARBA" id="ARBA00022679"/>
    </source>
</evidence>
<evidence type="ECO:0000256" key="8">
    <source>
        <dbReference type="ARBA" id="ARBA00022777"/>
    </source>
</evidence>
<dbReference type="GO" id="GO:0005829">
    <property type="term" value="C:cytosol"/>
    <property type="evidence" value="ECO:0007669"/>
    <property type="project" value="TreeGrafter"/>
</dbReference>
<keyword evidence="20" id="KW-1185">Reference proteome</keyword>
<evidence type="ECO:0000256" key="12">
    <source>
        <dbReference type="ARBA" id="ARBA00029438"/>
    </source>
</evidence>
<dbReference type="PROSITE" id="PS00627">
    <property type="entry name" value="GHMP_KINASES_ATP"/>
    <property type="match status" value="1"/>
</dbReference>
<gene>
    <name evidence="16" type="ORF">GPM918_LOCUS5526</name>
    <name evidence="17" type="ORF">OVA965_LOCUS10536</name>
    <name evidence="18" type="ORF">SRO942_LOCUS5526</name>
    <name evidence="19" type="ORF">TMI583_LOCUS10529</name>
</gene>
<dbReference type="PANTHER" id="PTHR43290:SF2">
    <property type="entry name" value="MEVALONATE KINASE"/>
    <property type="match status" value="1"/>
</dbReference>
<dbReference type="NCBIfam" id="TIGR00549">
    <property type="entry name" value="mevalon_kin"/>
    <property type="match status" value="1"/>
</dbReference>
<dbReference type="PANTHER" id="PTHR43290">
    <property type="entry name" value="MEVALONATE KINASE"/>
    <property type="match status" value="1"/>
</dbReference>
<dbReference type="GO" id="GO:0004496">
    <property type="term" value="F:mevalonate kinase activity"/>
    <property type="evidence" value="ECO:0007669"/>
    <property type="project" value="UniProtKB-EC"/>
</dbReference>
<evidence type="ECO:0000256" key="9">
    <source>
        <dbReference type="ARBA" id="ARBA00022840"/>
    </source>
</evidence>
<evidence type="ECO:0000313" key="20">
    <source>
        <dbReference type="Proteomes" id="UP000663829"/>
    </source>
</evidence>
<evidence type="ECO:0000313" key="17">
    <source>
        <dbReference type="EMBL" id="CAF0919340.1"/>
    </source>
</evidence>
<evidence type="ECO:0000313" key="18">
    <source>
        <dbReference type="EMBL" id="CAF3627595.1"/>
    </source>
</evidence>